<dbReference type="EMBL" id="VJVW01000005">
    <property type="protein sequence ID" value="MUP43606.1"/>
    <property type="molecule type" value="Genomic_DNA"/>
</dbReference>
<keyword evidence="2 4" id="KW-0479">Metal-binding</keyword>
<dbReference type="InterPro" id="IPR036909">
    <property type="entry name" value="Cyt_c-like_dom_sf"/>
</dbReference>
<protein>
    <submittedName>
        <fullName evidence="7">C-type cytochrome</fullName>
    </submittedName>
</protein>
<keyword evidence="3 4" id="KW-0408">Iron</keyword>
<dbReference type="AlphaFoldDB" id="A0A7K1LS22"/>
<feature type="transmembrane region" description="Helical" evidence="5">
    <location>
        <begin position="15"/>
        <end position="38"/>
    </location>
</feature>
<dbReference type="PANTHER" id="PTHR35008">
    <property type="entry name" value="BLL4482 PROTEIN-RELATED"/>
    <property type="match status" value="1"/>
</dbReference>
<evidence type="ECO:0000313" key="8">
    <source>
        <dbReference type="Proteomes" id="UP000460416"/>
    </source>
</evidence>
<dbReference type="Proteomes" id="UP000460416">
    <property type="component" value="Unassembled WGS sequence"/>
</dbReference>
<comment type="caution">
    <text evidence="7">The sequence shown here is derived from an EMBL/GenBank/DDBJ whole genome shotgun (WGS) entry which is preliminary data.</text>
</comment>
<dbReference type="PANTHER" id="PTHR35008:SF9">
    <property type="entry name" value="CYTOCHROME C DOMAIN-CONTAINING PROTEIN"/>
    <property type="match status" value="1"/>
</dbReference>
<reference evidence="7 8" key="1">
    <citation type="submission" date="2019-07" db="EMBL/GenBank/DDBJ databases">
        <title>Gramella aestuarii sp. nov., isolated from a tidal flat, and emended description of Gramella echinicola.</title>
        <authorList>
            <person name="Liu L."/>
        </authorList>
    </citation>
    <scope>NUCLEOTIDE SEQUENCE [LARGE SCALE GENOMIC DNA]</scope>
    <source>
        <strain evidence="7 8">BS12</strain>
    </source>
</reference>
<dbReference type="Pfam" id="PF00034">
    <property type="entry name" value="Cytochrom_C"/>
    <property type="match status" value="1"/>
</dbReference>
<dbReference type="Pfam" id="PF21342">
    <property type="entry name" value="SoxA-TsdA_cyt-c"/>
    <property type="match status" value="1"/>
</dbReference>
<evidence type="ECO:0000256" key="1">
    <source>
        <dbReference type="ARBA" id="ARBA00022617"/>
    </source>
</evidence>
<dbReference type="OrthoDB" id="9779283at2"/>
<dbReference type="SUPFAM" id="SSF46626">
    <property type="entry name" value="Cytochrome c"/>
    <property type="match status" value="2"/>
</dbReference>
<feature type="domain" description="Cytochrome c" evidence="6">
    <location>
        <begin position="199"/>
        <end position="289"/>
    </location>
</feature>
<dbReference type="GO" id="GO:0009055">
    <property type="term" value="F:electron transfer activity"/>
    <property type="evidence" value="ECO:0007669"/>
    <property type="project" value="InterPro"/>
</dbReference>
<dbReference type="Gene3D" id="1.10.760.10">
    <property type="entry name" value="Cytochrome c-like domain"/>
    <property type="match status" value="2"/>
</dbReference>
<organism evidence="7 8">
    <name type="scientific">Christiangramia aestuarii</name>
    <dbReference type="NCBI Taxonomy" id="1028746"/>
    <lineage>
        <taxon>Bacteria</taxon>
        <taxon>Pseudomonadati</taxon>
        <taxon>Bacteroidota</taxon>
        <taxon>Flavobacteriia</taxon>
        <taxon>Flavobacteriales</taxon>
        <taxon>Flavobacteriaceae</taxon>
        <taxon>Christiangramia</taxon>
    </lineage>
</organism>
<dbReference type="InterPro" id="IPR051459">
    <property type="entry name" value="Cytochrome_c-type_DH"/>
</dbReference>
<evidence type="ECO:0000256" key="5">
    <source>
        <dbReference type="SAM" id="Phobius"/>
    </source>
</evidence>
<evidence type="ECO:0000313" key="7">
    <source>
        <dbReference type="EMBL" id="MUP43606.1"/>
    </source>
</evidence>
<gene>
    <name evidence="7" type="ORF">FLP08_13560</name>
</gene>
<dbReference type="GO" id="GO:0020037">
    <property type="term" value="F:heme binding"/>
    <property type="evidence" value="ECO:0007669"/>
    <property type="project" value="InterPro"/>
</dbReference>
<sequence length="346" mass="39428">MNYESSKRKRPGKQLIVVFTFIILLLIIVFFLFNFNFFETDKYVEVSKTGTDPLTADYDTYHLDDSRENQQIKYGFELFTNTAEYLGPDNPKLERAFSGNNLSCNNCHLQAGTKAYSGMLIGVINRFPQFRGRENKIGTIKERINGCMERSMNGKPLPPNGKEMKAFVAYLEWLNRYAPQDGKVDGTGYARIKIPNRAVDLEKGERLFLKKCASCHGEDGQGIPLRDYAGYLYPPLWGQDSYNLGAGMARVITAAEFIKTNMPYGASYDKPELTDEQAYDIAGYINQKPRPQKANPELDFPDLKLKPVSTPYPPYADNFPVSQHQLGPFQPIMEFYKKEYGLTKNK</sequence>
<evidence type="ECO:0000256" key="4">
    <source>
        <dbReference type="PROSITE-ProRule" id="PRU00433"/>
    </source>
</evidence>
<keyword evidence="5" id="KW-0812">Transmembrane</keyword>
<keyword evidence="8" id="KW-1185">Reference proteome</keyword>
<name>A0A7K1LS22_9FLAO</name>
<keyword evidence="5" id="KW-1133">Transmembrane helix</keyword>
<dbReference type="RefSeq" id="WP_156277470.1">
    <property type="nucleotide sequence ID" value="NZ_BAABGI010000004.1"/>
</dbReference>
<proteinExistence type="predicted"/>
<keyword evidence="5" id="KW-0472">Membrane</keyword>
<dbReference type="PROSITE" id="PS51007">
    <property type="entry name" value="CYTC"/>
    <property type="match status" value="1"/>
</dbReference>
<evidence type="ECO:0000259" key="6">
    <source>
        <dbReference type="PROSITE" id="PS51007"/>
    </source>
</evidence>
<keyword evidence="1 4" id="KW-0349">Heme</keyword>
<dbReference type="GO" id="GO:0046872">
    <property type="term" value="F:metal ion binding"/>
    <property type="evidence" value="ECO:0007669"/>
    <property type="project" value="UniProtKB-KW"/>
</dbReference>
<evidence type="ECO:0000256" key="3">
    <source>
        <dbReference type="ARBA" id="ARBA00023004"/>
    </source>
</evidence>
<accession>A0A7K1LS22</accession>
<evidence type="ECO:0000256" key="2">
    <source>
        <dbReference type="ARBA" id="ARBA00022723"/>
    </source>
</evidence>
<dbReference type="InterPro" id="IPR009056">
    <property type="entry name" value="Cyt_c-like_dom"/>
</dbReference>